<accession>A0ABX2WR43</accession>
<evidence type="ECO:0000313" key="3">
    <source>
        <dbReference type="Proteomes" id="UP000093694"/>
    </source>
</evidence>
<dbReference type="EMBL" id="LROR01000069">
    <property type="protein sequence ID" value="OBR91568.1"/>
    <property type="molecule type" value="Genomic_DNA"/>
</dbReference>
<feature type="transmembrane region" description="Helical" evidence="1">
    <location>
        <begin position="12"/>
        <end position="31"/>
    </location>
</feature>
<organism evidence="2 3">
    <name type="scientific">Clostridium coskatii</name>
    <dbReference type="NCBI Taxonomy" id="1705578"/>
    <lineage>
        <taxon>Bacteria</taxon>
        <taxon>Bacillati</taxon>
        <taxon>Bacillota</taxon>
        <taxon>Clostridia</taxon>
        <taxon>Eubacteriales</taxon>
        <taxon>Clostridiaceae</taxon>
        <taxon>Clostridium</taxon>
    </lineage>
</organism>
<evidence type="ECO:0000313" key="2">
    <source>
        <dbReference type="EMBL" id="OBR91568.1"/>
    </source>
</evidence>
<keyword evidence="1" id="KW-0472">Membrane</keyword>
<sequence length="88" mass="9342">MLTKLPTSASVIFTKYGVGFIAGALFHVTVFSEKSLAFVNTLTVCGDNTASGKSFLKTNNSNEACNTLLTKGIADKSNFNKLLNISFG</sequence>
<comment type="caution">
    <text evidence="2">The sequence shown here is derived from an EMBL/GenBank/DDBJ whole genome shotgun (WGS) entry which is preliminary data.</text>
</comment>
<keyword evidence="1" id="KW-1133">Transmembrane helix</keyword>
<evidence type="ECO:0000256" key="1">
    <source>
        <dbReference type="SAM" id="Phobius"/>
    </source>
</evidence>
<gene>
    <name evidence="2" type="ORF">CLCOS_33870</name>
</gene>
<keyword evidence="1" id="KW-0812">Transmembrane</keyword>
<keyword evidence="3" id="KW-1185">Reference proteome</keyword>
<reference evidence="2 3" key="1">
    <citation type="journal article" date="2016" name="Front. Microbiol.">
        <title>Industrial Acetogenic Biocatalysts: A Comparative Metabolic and Genomic Analysis.</title>
        <authorList>
            <person name="Bengelsdorf F."/>
            <person name="Poehlein A."/>
            <person name="Sonja S."/>
            <person name="Erz C."/>
            <person name="Hummel T."/>
            <person name="Hoffmeister S."/>
            <person name="Daniel R."/>
            <person name="Durre P."/>
        </authorList>
    </citation>
    <scope>NUCLEOTIDE SEQUENCE [LARGE SCALE GENOMIC DNA]</scope>
    <source>
        <strain evidence="2 3">PTA-10522</strain>
    </source>
</reference>
<name>A0ABX2WR43_9CLOT</name>
<proteinExistence type="predicted"/>
<protein>
    <submittedName>
        <fullName evidence="2">Uncharacterized protein</fullName>
    </submittedName>
</protein>
<dbReference type="Proteomes" id="UP000093694">
    <property type="component" value="Unassembled WGS sequence"/>
</dbReference>